<name>A0AB39S9X7_9ACTN</name>
<evidence type="ECO:0008006" key="2">
    <source>
        <dbReference type="Google" id="ProtNLM"/>
    </source>
</evidence>
<accession>A0AB39S9X7</accession>
<organism evidence="1">
    <name type="scientific">Streptomyces sp. R35</name>
    <dbReference type="NCBI Taxonomy" id="3238630"/>
    <lineage>
        <taxon>Bacteria</taxon>
        <taxon>Bacillati</taxon>
        <taxon>Actinomycetota</taxon>
        <taxon>Actinomycetes</taxon>
        <taxon>Kitasatosporales</taxon>
        <taxon>Streptomycetaceae</taxon>
        <taxon>Streptomyces</taxon>
    </lineage>
</organism>
<dbReference type="RefSeq" id="WP_369259933.1">
    <property type="nucleotide sequence ID" value="NZ_CP163440.1"/>
</dbReference>
<sequence length="52" mass="5656">MAEATEVFLSGGPDHDALTDLLHYLAELSASDDEPAARAEQCRRLIAERTAQ</sequence>
<reference evidence="1" key="1">
    <citation type="submission" date="2024-07" db="EMBL/GenBank/DDBJ databases">
        <authorList>
            <person name="Yu S.T."/>
        </authorList>
    </citation>
    <scope>NUCLEOTIDE SEQUENCE</scope>
    <source>
        <strain evidence="1">R35</strain>
    </source>
</reference>
<protein>
    <recommendedName>
        <fullName evidence="2">Anti-sigma factor</fullName>
    </recommendedName>
</protein>
<proteinExistence type="predicted"/>
<gene>
    <name evidence="1" type="ORF">AB5J50_20715</name>
</gene>
<dbReference type="AlphaFoldDB" id="A0AB39S9X7"/>
<dbReference type="EMBL" id="CP163440">
    <property type="protein sequence ID" value="XDQ63053.1"/>
    <property type="molecule type" value="Genomic_DNA"/>
</dbReference>
<evidence type="ECO:0000313" key="1">
    <source>
        <dbReference type="EMBL" id="XDQ63053.1"/>
    </source>
</evidence>